<dbReference type="Proteomes" id="UP000184073">
    <property type="component" value="Unassembled WGS sequence"/>
</dbReference>
<feature type="domain" description="Phospholipase/carboxylesterase/thioesterase" evidence="2">
    <location>
        <begin position="26"/>
        <end position="199"/>
    </location>
</feature>
<evidence type="ECO:0000256" key="1">
    <source>
        <dbReference type="ARBA" id="ARBA00006499"/>
    </source>
</evidence>
<dbReference type="PANTHER" id="PTHR10655">
    <property type="entry name" value="LYSOPHOSPHOLIPASE-RELATED"/>
    <property type="match status" value="1"/>
</dbReference>
<organism evidence="3 4">
    <name type="scientific">Aspergillus versicolor CBS 583.65</name>
    <dbReference type="NCBI Taxonomy" id="1036611"/>
    <lineage>
        <taxon>Eukaryota</taxon>
        <taxon>Fungi</taxon>
        <taxon>Dikarya</taxon>
        <taxon>Ascomycota</taxon>
        <taxon>Pezizomycotina</taxon>
        <taxon>Eurotiomycetes</taxon>
        <taxon>Eurotiomycetidae</taxon>
        <taxon>Eurotiales</taxon>
        <taxon>Aspergillaceae</taxon>
        <taxon>Aspergillus</taxon>
        <taxon>Aspergillus subgen. Nidulantes</taxon>
    </lineage>
</organism>
<evidence type="ECO:0000259" key="2">
    <source>
        <dbReference type="Pfam" id="PF02230"/>
    </source>
</evidence>
<dbReference type="InterPro" id="IPR050565">
    <property type="entry name" value="LYPA1-2/EST-like"/>
</dbReference>
<dbReference type="GO" id="GO:0005737">
    <property type="term" value="C:cytoplasm"/>
    <property type="evidence" value="ECO:0007669"/>
    <property type="project" value="TreeGrafter"/>
</dbReference>
<proteinExistence type="inferred from homology"/>
<dbReference type="PANTHER" id="PTHR10655:SF63">
    <property type="entry name" value="PHOSPHOLIPASE_CARBOXYLESTERASE_THIOESTERASE DOMAIN-CONTAINING PROTEIN"/>
    <property type="match status" value="1"/>
</dbReference>
<dbReference type="OrthoDB" id="2418081at2759"/>
<dbReference type="RefSeq" id="XP_040674585.1">
    <property type="nucleotide sequence ID" value="XM_040818210.1"/>
</dbReference>
<dbReference type="GeneID" id="63733721"/>
<reference evidence="4" key="1">
    <citation type="journal article" date="2017" name="Genome Biol.">
        <title>Comparative genomics reveals high biological diversity and specific adaptations in the industrially and medically important fungal genus Aspergillus.</title>
        <authorList>
            <person name="de Vries R.P."/>
            <person name="Riley R."/>
            <person name="Wiebenga A."/>
            <person name="Aguilar-Osorio G."/>
            <person name="Amillis S."/>
            <person name="Uchima C.A."/>
            <person name="Anderluh G."/>
            <person name="Asadollahi M."/>
            <person name="Askin M."/>
            <person name="Barry K."/>
            <person name="Battaglia E."/>
            <person name="Bayram O."/>
            <person name="Benocci T."/>
            <person name="Braus-Stromeyer S.A."/>
            <person name="Caldana C."/>
            <person name="Canovas D."/>
            <person name="Cerqueira G.C."/>
            <person name="Chen F."/>
            <person name="Chen W."/>
            <person name="Choi C."/>
            <person name="Clum A."/>
            <person name="Dos Santos R.A."/>
            <person name="Damasio A.R."/>
            <person name="Diallinas G."/>
            <person name="Emri T."/>
            <person name="Fekete E."/>
            <person name="Flipphi M."/>
            <person name="Freyberg S."/>
            <person name="Gallo A."/>
            <person name="Gournas C."/>
            <person name="Habgood R."/>
            <person name="Hainaut M."/>
            <person name="Harispe M.L."/>
            <person name="Henrissat B."/>
            <person name="Hilden K.S."/>
            <person name="Hope R."/>
            <person name="Hossain A."/>
            <person name="Karabika E."/>
            <person name="Karaffa L."/>
            <person name="Karanyi Z."/>
            <person name="Krasevec N."/>
            <person name="Kuo A."/>
            <person name="Kusch H."/>
            <person name="LaButti K."/>
            <person name="Lagendijk E.L."/>
            <person name="Lapidus A."/>
            <person name="Levasseur A."/>
            <person name="Lindquist E."/>
            <person name="Lipzen A."/>
            <person name="Logrieco A.F."/>
            <person name="MacCabe A."/>
            <person name="Maekelae M.R."/>
            <person name="Malavazi I."/>
            <person name="Melin P."/>
            <person name="Meyer V."/>
            <person name="Mielnichuk N."/>
            <person name="Miskei M."/>
            <person name="Molnar A.P."/>
            <person name="Mule G."/>
            <person name="Ngan C.Y."/>
            <person name="Orejas M."/>
            <person name="Orosz E."/>
            <person name="Ouedraogo J.P."/>
            <person name="Overkamp K.M."/>
            <person name="Park H.-S."/>
            <person name="Perrone G."/>
            <person name="Piumi F."/>
            <person name="Punt P.J."/>
            <person name="Ram A.F."/>
            <person name="Ramon A."/>
            <person name="Rauscher S."/>
            <person name="Record E."/>
            <person name="Riano-Pachon D.M."/>
            <person name="Robert V."/>
            <person name="Roehrig J."/>
            <person name="Ruller R."/>
            <person name="Salamov A."/>
            <person name="Salih N.S."/>
            <person name="Samson R.A."/>
            <person name="Sandor E."/>
            <person name="Sanguinetti M."/>
            <person name="Schuetze T."/>
            <person name="Sepcic K."/>
            <person name="Shelest E."/>
            <person name="Sherlock G."/>
            <person name="Sophianopoulou V."/>
            <person name="Squina F.M."/>
            <person name="Sun H."/>
            <person name="Susca A."/>
            <person name="Todd R.B."/>
            <person name="Tsang A."/>
            <person name="Unkles S.E."/>
            <person name="van de Wiele N."/>
            <person name="van Rossen-Uffink D."/>
            <person name="Oliveira J.V."/>
            <person name="Vesth T.C."/>
            <person name="Visser J."/>
            <person name="Yu J.-H."/>
            <person name="Zhou M."/>
            <person name="Andersen M.R."/>
            <person name="Archer D.B."/>
            <person name="Baker S.E."/>
            <person name="Benoit I."/>
            <person name="Brakhage A.A."/>
            <person name="Braus G.H."/>
            <person name="Fischer R."/>
            <person name="Frisvad J.C."/>
            <person name="Goldman G.H."/>
            <person name="Houbraken J."/>
            <person name="Oakley B."/>
            <person name="Pocsi I."/>
            <person name="Scazzocchio C."/>
            <person name="Seiboth B."/>
            <person name="vanKuyk P.A."/>
            <person name="Wortman J."/>
            <person name="Dyer P.S."/>
            <person name="Grigoriev I.V."/>
        </authorList>
    </citation>
    <scope>NUCLEOTIDE SEQUENCE [LARGE SCALE GENOMIC DNA]</scope>
    <source>
        <strain evidence="4">CBS 583.65</strain>
    </source>
</reference>
<evidence type="ECO:0000313" key="4">
    <source>
        <dbReference type="Proteomes" id="UP000184073"/>
    </source>
</evidence>
<keyword evidence="4" id="KW-1185">Reference proteome</keyword>
<sequence>MSVFHTISQKLVSRTPHLNWEDPIIINPRRNDHQHTIILLHDFNSTAEPFMRDFIDTTRIPHDLPTVRFIFPTAKADTSGVLKQHKGPYQWFRVRDPYDPNVDTDGQIPGLKETSAYLRVLIAQEARRLEDLDRPSKNRGYDRVIIGGLGQGAAAALFTLLGMEQTLGGFIGMGGWLPFEAEMAALIREANAVPVEKGHKIKETGSVKVQIQKLVRGVLDVDVCDPQSTLQLETPIFLAHGDQDRTTWIGHGQRMREVLDSWDGLGMTVIWKEYSGFGHCWKPHGKEPKDHDVTKFLRLVVGVHARAFLD</sequence>
<protein>
    <recommendedName>
        <fullName evidence="2">Phospholipase/carboxylesterase/thioesterase domain-containing protein</fullName>
    </recommendedName>
</protein>
<dbReference type="InterPro" id="IPR003140">
    <property type="entry name" value="PLipase/COase/thioEstase"/>
</dbReference>
<name>A0A1L9Q4X1_ASPVE</name>
<comment type="similarity">
    <text evidence="1">Belongs to the AB hydrolase superfamily. AB hydrolase 2 family.</text>
</comment>
<dbReference type="AlphaFoldDB" id="A0A1L9Q4X1"/>
<evidence type="ECO:0000313" key="3">
    <source>
        <dbReference type="EMBL" id="OJJ08823.1"/>
    </source>
</evidence>
<accession>A0A1L9Q4X1</accession>
<dbReference type="SUPFAM" id="SSF53474">
    <property type="entry name" value="alpha/beta-Hydrolases"/>
    <property type="match status" value="1"/>
</dbReference>
<dbReference type="GO" id="GO:0052689">
    <property type="term" value="F:carboxylic ester hydrolase activity"/>
    <property type="evidence" value="ECO:0007669"/>
    <property type="project" value="TreeGrafter"/>
</dbReference>
<dbReference type="EMBL" id="KV878141">
    <property type="protein sequence ID" value="OJJ08823.1"/>
    <property type="molecule type" value="Genomic_DNA"/>
</dbReference>
<dbReference type="Gene3D" id="3.40.50.1820">
    <property type="entry name" value="alpha/beta hydrolase"/>
    <property type="match status" value="1"/>
</dbReference>
<dbReference type="Pfam" id="PF02230">
    <property type="entry name" value="Abhydrolase_2"/>
    <property type="match status" value="1"/>
</dbReference>
<gene>
    <name evidence="3" type="ORF">ASPVEDRAFT_879702</name>
</gene>
<dbReference type="InterPro" id="IPR029058">
    <property type="entry name" value="AB_hydrolase_fold"/>
</dbReference>
<dbReference type="STRING" id="1036611.A0A1L9Q4X1"/>
<dbReference type="VEuPathDB" id="FungiDB:ASPVEDRAFT_879702"/>
<dbReference type="GO" id="GO:0008474">
    <property type="term" value="F:palmitoyl-(protein) hydrolase activity"/>
    <property type="evidence" value="ECO:0007669"/>
    <property type="project" value="TreeGrafter"/>
</dbReference>